<dbReference type="PANTHER" id="PTHR14196:SF0">
    <property type="entry name" value="PROTEIN BOWEL"/>
    <property type="match status" value="1"/>
</dbReference>
<dbReference type="InterPro" id="IPR036236">
    <property type="entry name" value="Znf_C2H2_sf"/>
</dbReference>
<dbReference type="EMBL" id="UXSR01000393">
    <property type="protein sequence ID" value="VDD76422.1"/>
    <property type="molecule type" value="Genomic_DNA"/>
</dbReference>
<dbReference type="PROSITE" id="PS50157">
    <property type="entry name" value="ZINC_FINGER_C2H2_2"/>
    <property type="match status" value="1"/>
</dbReference>
<evidence type="ECO:0000256" key="8">
    <source>
        <dbReference type="ARBA" id="ARBA00023242"/>
    </source>
</evidence>
<comment type="subcellular location">
    <subcellularLocation>
        <location evidence="1">Nucleus</location>
    </subcellularLocation>
</comment>
<dbReference type="InterPro" id="IPR013087">
    <property type="entry name" value="Znf_C2H2_type"/>
</dbReference>
<dbReference type="GO" id="GO:0008270">
    <property type="term" value="F:zinc ion binding"/>
    <property type="evidence" value="ECO:0007669"/>
    <property type="project" value="UniProtKB-KW"/>
</dbReference>
<evidence type="ECO:0000256" key="3">
    <source>
        <dbReference type="ARBA" id="ARBA00022737"/>
    </source>
</evidence>
<dbReference type="PANTHER" id="PTHR14196">
    <property type="entry name" value="ODD-SKIPPED - RELATED"/>
    <property type="match status" value="1"/>
</dbReference>
<keyword evidence="4 9" id="KW-0863">Zinc-finger</keyword>
<evidence type="ECO:0000313" key="11">
    <source>
        <dbReference type="EMBL" id="VDD76422.1"/>
    </source>
</evidence>
<keyword evidence="3" id="KW-0677">Repeat</keyword>
<evidence type="ECO:0000256" key="2">
    <source>
        <dbReference type="ARBA" id="ARBA00022723"/>
    </source>
</evidence>
<dbReference type="Gene3D" id="3.30.160.60">
    <property type="entry name" value="Classic Zinc Finger"/>
    <property type="match status" value="1"/>
</dbReference>
<reference evidence="11 12" key="1">
    <citation type="submission" date="2018-10" db="EMBL/GenBank/DDBJ databases">
        <authorList>
            <consortium name="Pathogen Informatics"/>
        </authorList>
    </citation>
    <scope>NUCLEOTIDE SEQUENCE [LARGE SCALE GENOMIC DNA]</scope>
</reference>
<organism evidence="11 12">
    <name type="scientific">Mesocestoides corti</name>
    <name type="common">Flatworm</name>
    <dbReference type="NCBI Taxonomy" id="53468"/>
    <lineage>
        <taxon>Eukaryota</taxon>
        <taxon>Metazoa</taxon>
        <taxon>Spiralia</taxon>
        <taxon>Lophotrochozoa</taxon>
        <taxon>Platyhelminthes</taxon>
        <taxon>Cestoda</taxon>
        <taxon>Eucestoda</taxon>
        <taxon>Cyclophyllidea</taxon>
        <taxon>Mesocestoididae</taxon>
        <taxon>Mesocestoides</taxon>
    </lineage>
</organism>
<evidence type="ECO:0000259" key="10">
    <source>
        <dbReference type="PROSITE" id="PS50157"/>
    </source>
</evidence>
<name>A0A3P6GNI0_MESCO</name>
<keyword evidence="6" id="KW-0805">Transcription regulation</keyword>
<keyword evidence="8" id="KW-0539">Nucleus</keyword>
<dbReference type="InterPro" id="IPR050717">
    <property type="entry name" value="C2H2-ZF_Transcription_Reg"/>
</dbReference>
<evidence type="ECO:0000256" key="6">
    <source>
        <dbReference type="ARBA" id="ARBA00023015"/>
    </source>
</evidence>
<dbReference type="AlphaFoldDB" id="A0A3P6GNI0"/>
<evidence type="ECO:0000256" key="4">
    <source>
        <dbReference type="ARBA" id="ARBA00022771"/>
    </source>
</evidence>
<dbReference type="GO" id="GO:0000977">
    <property type="term" value="F:RNA polymerase II transcription regulatory region sequence-specific DNA binding"/>
    <property type="evidence" value="ECO:0007669"/>
    <property type="project" value="TreeGrafter"/>
</dbReference>
<proteinExistence type="predicted"/>
<dbReference type="SUPFAM" id="SSF57667">
    <property type="entry name" value="beta-beta-alpha zinc fingers"/>
    <property type="match status" value="1"/>
</dbReference>
<evidence type="ECO:0000256" key="5">
    <source>
        <dbReference type="ARBA" id="ARBA00022833"/>
    </source>
</evidence>
<dbReference type="Proteomes" id="UP000267029">
    <property type="component" value="Unassembled WGS sequence"/>
</dbReference>
<feature type="domain" description="C2H2-type" evidence="10">
    <location>
        <begin position="13"/>
        <end position="32"/>
    </location>
</feature>
<evidence type="ECO:0000256" key="1">
    <source>
        <dbReference type="ARBA" id="ARBA00004123"/>
    </source>
</evidence>
<dbReference type="OrthoDB" id="9451254at2759"/>
<dbReference type="STRING" id="53468.A0A3P6GNI0"/>
<dbReference type="Pfam" id="PF00096">
    <property type="entry name" value="zf-C2H2"/>
    <property type="match status" value="1"/>
</dbReference>
<evidence type="ECO:0000256" key="9">
    <source>
        <dbReference type="PROSITE-ProRule" id="PRU00042"/>
    </source>
</evidence>
<keyword evidence="12" id="KW-1185">Reference proteome</keyword>
<keyword evidence="2" id="KW-0479">Metal-binding</keyword>
<dbReference type="FunFam" id="3.30.160.60:FF:002571">
    <property type="entry name" value="Protein odd-skipped-related 2"/>
    <property type="match status" value="1"/>
</dbReference>
<accession>A0A3P6GNI0</accession>
<sequence length="32" mass="3987">MIHERTHTNERPFPCDVCGRAFRRQDHLRDHR</sequence>
<dbReference type="GO" id="GO:0005634">
    <property type="term" value="C:nucleus"/>
    <property type="evidence" value="ECO:0007669"/>
    <property type="project" value="UniProtKB-SubCell"/>
</dbReference>
<evidence type="ECO:0000256" key="7">
    <source>
        <dbReference type="ARBA" id="ARBA00023163"/>
    </source>
</evidence>
<keyword evidence="7" id="KW-0804">Transcription</keyword>
<dbReference type="GO" id="GO:0000981">
    <property type="term" value="F:DNA-binding transcription factor activity, RNA polymerase II-specific"/>
    <property type="evidence" value="ECO:0007669"/>
    <property type="project" value="TreeGrafter"/>
</dbReference>
<protein>
    <recommendedName>
        <fullName evidence="10">C2H2-type domain-containing protein</fullName>
    </recommendedName>
</protein>
<evidence type="ECO:0000313" key="12">
    <source>
        <dbReference type="Proteomes" id="UP000267029"/>
    </source>
</evidence>
<gene>
    <name evidence="11" type="ORF">MCOS_LOCUS2425</name>
</gene>
<keyword evidence="5" id="KW-0862">Zinc</keyword>